<dbReference type="AlphaFoldDB" id="A0A1D2MHK7"/>
<protein>
    <submittedName>
        <fullName evidence="1">Uncharacterized protein</fullName>
    </submittedName>
</protein>
<proteinExistence type="predicted"/>
<organism evidence="1 2">
    <name type="scientific">Orchesella cincta</name>
    <name type="common">Springtail</name>
    <name type="synonym">Podura cincta</name>
    <dbReference type="NCBI Taxonomy" id="48709"/>
    <lineage>
        <taxon>Eukaryota</taxon>
        <taxon>Metazoa</taxon>
        <taxon>Ecdysozoa</taxon>
        <taxon>Arthropoda</taxon>
        <taxon>Hexapoda</taxon>
        <taxon>Collembola</taxon>
        <taxon>Entomobryomorpha</taxon>
        <taxon>Entomobryoidea</taxon>
        <taxon>Orchesellidae</taxon>
        <taxon>Orchesellinae</taxon>
        <taxon>Orchesella</taxon>
    </lineage>
</organism>
<accession>A0A1D2MHK7</accession>
<dbReference type="EMBL" id="LJIJ01001233">
    <property type="protein sequence ID" value="ODM92433.1"/>
    <property type="molecule type" value="Genomic_DNA"/>
</dbReference>
<name>A0A1D2MHK7_ORCCI</name>
<keyword evidence="2" id="KW-1185">Reference proteome</keyword>
<sequence length="59" mass="6580">MADGLYCAYNCIYVETKLSTRNHARDSLGHVFGAEEMGENRLKILHSSTVTTSDMTKNV</sequence>
<reference evidence="1 2" key="1">
    <citation type="journal article" date="2016" name="Genome Biol. Evol.">
        <title>Gene Family Evolution Reflects Adaptation to Soil Environmental Stressors in the Genome of the Collembolan Orchesella cincta.</title>
        <authorList>
            <person name="Faddeeva-Vakhrusheva A."/>
            <person name="Derks M.F."/>
            <person name="Anvar S.Y."/>
            <person name="Agamennone V."/>
            <person name="Suring W."/>
            <person name="Smit S."/>
            <person name="van Straalen N.M."/>
            <person name="Roelofs D."/>
        </authorList>
    </citation>
    <scope>NUCLEOTIDE SEQUENCE [LARGE SCALE GENOMIC DNA]</scope>
    <source>
        <tissue evidence="1">Mixed pool</tissue>
    </source>
</reference>
<evidence type="ECO:0000313" key="1">
    <source>
        <dbReference type="EMBL" id="ODM92433.1"/>
    </source>
</evidence>
<gene>
    <name evidence="1" type="ORF">Ocin01_14248</name>
</gene>
<comment type="caution">
    <text evidence="1">The sequence shown here is derived from an EMBL/GenBank/DDBJ whole genome shotgun (WGS) entry which is preliminary data.</text>
</comment>
<dbReference type="Proteomes" id="UP000094527">
    <property type="component" value="Unassembled WGS sequence"/>
</dbReference>
<evidence type="ECO:0000313" key="2">
    <source>
        <dbReference type="Proteomes" id="UP000094527"/>
    </source>
</evidence>